<dbReference type="EMBL" id="PITI01001318">
    <property type="protein sequence ID" value="TBU01546.1"/>
    <property type="molecule type" value="Genomic_DNA"/>
</dbReference>
<evidence type="ECO:0000313" key="2">
    <source>
        <dbReference type="EMBL" id="TBU01546.1"/>
    </source>
</evidence>
<evidence type="ECO:0000313" key="3">
    <source>
        <dbReference type="Proteomes" id="UP000291404"/>
    </source>
</evidence>
<keyword evidence="1" id="KW-0812">Transmembrane</keyword>
<evidence type="ECO:0008006" key="4">
    <source>
        <dbReference type="Google" id="ProtNLM"/>
    </source>
</evidence>
<name>A0A4Q9L341_9MICR</name>
<keyword evidence="1" id="KW-1133">Transmembrane helix</keyword>
<dbReference type="Proteomes" id="UP000291404">
    <property type="component" value="Unassembled WGS sequence"/>
</dbReference>
<comment type="caution">
    <text evidence="2">The sequence shown here is derived from an EMBL/GenBank/DDBJ whole genome shotgun (WGS) entry which is preliminary data.</text>
</comment>
<keyword evidence="3" id="KW-1185">Reference proteome</keyword>
<protein>
    <recommendedName>
        <fullName evidence="4">Ubiquitin-like domain-containing protein</fullName>
    </recommendedName>
</protein>
<gene>
    <name evidence="2" type="ORF">CWI36_1318p0010</name>
</gene>
<accession>A0A4Q9L341</accession>
<feature type="transmembrane region" description="Helical" evidence="1">
    <location>
        <begin position="259"/>
        <end position="276"/>
    </location>
</feature>
<organism evidence="2 3">
    <name type="scientific">Hamiltosporidium magnivora</name>
    <dbReference type="NCBI Taxonomy" id="148818"/>
    <lineage>
        <taxon>Eukaryota</taxon>
        <taxon>Fungi</taxon>
        <taxon>Fungi incertae sedis</taxon>
        <taxon>Microsporidia</taxon>
        <taxon>Dubosqiidae</taxon>
        <taxon>Hamiltosporidium</taxon>
    </lineage>
</organism>
<dbReference type="AlphaFoldDB" id="A0A4Q9L341"/>
<sequence length="282" mass="32811">MAKLVLNDVSGNTFFEKEYTHEETVLDVKKYVIKKIKEKESNEMHGAFCKYDINETLIAENMNERKEKETEVIEENNKHNVEDISTQWIQIIFNGKIVSETVPLVSLGENGDLFLKFDVKKNYTSIFSESCFNVKKRIIRPNEMEEEVSVEMNQIDRKVFVKILDNGRKIKVDPSKLVTNKGILYYVTEKKKKTDFLATIRSAILGIRTDLLVKILVIVGLMFTRNREFAFLLMIILLLRAMSTLPLKIKTKYNGSFELLYKSVLSFVFSMIFITFDDILQD</sequence>
<reference evidence="2 3" key="1">
    <citation type="submission" date="2017-12" db="EMBL/GenBank/DDBJ databases">
        <authorList>
            <person name="Pombert J.-F."/>
            <person name="Haag K.L."/>
            <person name="Ebert D."/>
        </authorList>
    </citation>
    <scope>NUCLEOTIDE SEQUENCE [LARGE SCALE GENOMIC DNA]</scope>
    <source>
        <strain evidence="2">BE-OM-2</strain>
    </source>
</reference>
<dbReference type="VEuPathDB" id="MicrosporidiaDB:CWI36_1318p0010"/>
<proteinExistence type="predicted"/>
<feature type="transmembrane region" description="Helical" evidence="1">
    <location>
        <begin position="229"/>
        <end position="247"/>
    </location>
</feature>
<evidence type="ECO:0000256" key="1">
    <source>
        <dbReference type="SAM" id="Phobius"/>
    </source>
</evidence>
<keyword evidence="1" id="KW-0472">Membrane</keyword>
<dbReference type="VEuPathDB" id="MicrosporidiaDB:CWI39_1461p0010"/>